<sequence length="426" mass="48772">MAEKKNDDLSLVSDKFTEEVLTDILCKTSGKKVQLTDWKFGEGFTKGDNYLSTVTKGTLYGVTDEEVKQEVQVNFVVKSIPKNVGRRITFRSADFFSNEIIFYTQIVPKFEKFLKEKGQSDLLRIPRHLASYMDGVNDFIVMEDLSILGFGPASKQNCIDLAECSVILESLSKFHAISFAFRDQRKEEFAEMINCLKETYFGKHNWDWYQKFHRRLLDIAKHALSIEYPDSKALKQFNSYKFGALYDICSELVCQKKHVPSSVICAGDCWAPNFLVRNTGQNQKEALLLDFQLARTASAITDLSFLIYSCTQKSFRDQHFDNILKTYHSLLSDAIKTLGSDPEKIYPWDLFMKEVKENFVFGMVFSIEAVPFALLDPSESFDLDVLVKGDKAVNIVDIWVLDDIKTSSGRRRLTDIIVHAVEHGYL</sequence>
<dbReference type="Gene3D" id="3.90.1200.10">
    <property type="match status" value="1"/>
</dbReference>
<dbReference type="KEGG" id="dqu:106746879"/>
<accession>A0A6P3XND9</accession>
<dbReference type="PANTHER" id="PTHR11012:SF57">
    <property type="entry name" value="LD10016P"/>
    <property type="match status" value="1"/>
</dbReference>
<gene>
    <name evidence="3" type="primary">LOC106746879</name>
</gene>
<protein>
    <submittedName>
        <fullName evidence="3">Uncharacterized protein LOC106746879</fullName>
    </submittedName>
</protein>
<dbReference type="OrthoDB" id="5396515at2759"/>
<evidence type="ECO:0000259" key="1">
    <source>
        <dbReference type="SMART" id="SM00587"/>
    </source>
</evidence>
<organism evidence="2 3">
    <name type="scientific">Dinoponera quadriceps</name>
    <name type="common">South American ant</name>
    <dbReference type="NCBI Taxonomy" id="609295"/>
    <lineage>
        <taxon>Eukaryota</taxon>
        <taxon>Metazoa</taxon>
        <taxon>Ecdysozoa</taxon>
        <taxon>Arthropoda</taxon>
        <taxon>Hexapoda</taxon>
        <taxon>Insecta</taxon>
        <taxon>Pterygota</taxon>
        <taxon>Neoptera</taxon>
        <taxon>Endopterygota</taxon>
        <taxon>Hymenoptera</taxon>
        <taxon>Apocrita</taxon>
        <taxon>Aculeata</taxon>
        <taxon>Formicoidea</taxon>
        <taxon>Formicidae</taxon>
        <taxon>Ponerinae</taxon>
        <taxon>Ponerini</taxon>
        <taxon>Dinoponera</taxon>
    </lineage>
</organism>
<dbReference type="AlphaFoldDB" id="A0A6P3XND9"/>
<dbReference type="InterPro" id="IPR015897">
    <property type="entry name" value="CHK_kinase-like"/>
</dbReference>
<dbReference type="PANTHER" id="PTHR11012">
    <property type="entry name" value="PROTEIN KINASE-LIKE DOMAIN-CONTAINING"/>
    <property type="match status" value="1"/>
</dbReference>
<evidence type="ECO:0000313" key="3">
    <source>
        <dbReference type="RefSeq" id="XP_014479489.1"/>
    </source>
</evidence>
<evidence type="ECO:0000313" key="2">
    <source>
        <dbReference type="Proteomes" id="UP000515204"/>
    </source>
</evidence>
<feature type="domain" description="CHK kinase-like" evidence="1">
    <location>
        <begin position="140"/>
        <end position="337"/>
    </location>
</feature>
<dbReference type="SUPFAM" id="SSF56112">
    <property type="entry name" value="Protein kinase-like (PK-like)"/>
    <property type="match status" value="1"/>
</dbReference>
<keyword evidence="2" id="KW-1185">Reference proteome</keyword>
<dbReference type="SMART" id="SM00587">
    <property type="entry name" value="CHK"/>
    <property type="match status" value="1"/>
</dbReference>
<dbReference type="Pfam" id="PF02958">
    <property type="entry name" value="EcKL"/>
    <property type="match status" value="1"/>
</dbReference>
<proteinExistence type="predicted"/>
<name>A0A6P3XND9_DINQU</name>
<dbReference type="InterPro" id="IPR004119">
    <property type="entry name" value="EcKL"/>
</dbReference>
<dbReference type="Proteomes" id="UP000515204">
    <property type="component" value="Unplaced"/>
</dbReference>
<reference evidence="3" key="1">
    <citation type="submission" date="2025-08" db="UniProtKB">
        <authorList>
            <consortium name="RefSeq"/>
        </authorList>
    </citation>
    <scope>IDENTIFICATION</scope>
</reference>
<dbReference type="GeneID" id="106746879"/>
<dbReference type="RefSeq" id="XP_014479489.1">
    <property type="nucleotide sequence ID" value="XM_014624003.1"/>
</dbReference>
<dbReference type="InterPro" id="IPR011009">
    <property type="entry name" value="Kinase-like_dom_sf"/>
</dbReference>